<evidence type="ECO:0000259" key="3">
    <source>
        <dbReference type="Pfam" id="PF20442"/>
    </source>
</evidence>
<dbReference type="NCBIfam" id="TIGR02688">
    <property type="entry name" value="BREX system Lon protease-like protein BrxL"/>
    <property type="match status" value="1"/>
</dbReference>
<evidence type="ECO:0000256" key="1">
    <source>
        <dbReference type="SAM" id="MobiDB-lite"/>
    </source>
</evidence>
<dbReference type="Gene3D" id="3.30.870.30">
    <property type="entry name" value="MITD, C-terminal phospholipase D-like domain"/>
    <property type="match status" value="1"/>
</dbReference>
<feature type="region of interest" description="Disordered" evidence="1">
    <location>
        <begin position="1"/>
        <end position="28"/>
    </location>
</feature>
<dbReference type="EMBL" id="JAAXOQ010000001">
    <property type="protein sequence ID" value="NKY16940.1"/>
    <property type="molecule type" value="Genomic_DNA"/>
</dbReference>
<keyword evidence="4" id="KW-0645">Protease</keyword>
<sequence>MTHSERADDRVSDVPIDDDPSAEPDVGVTDTSELDAKANVQFPGFVVRKDLVGRIKGNAVVPGYVLEFLLAQYCATDDPATIEAGIESVRDILAKHYVHRGEAELIKSTIRDRGKHRVIDKISVVLDEKRDKHTASFGNLGLRGVPIDDGTVRNNRKLLTGGVWCMVDVEYLGGEATDDRWMIAALRPIQLGQFDATRYIAARESFTTDEWIDLLVTTIGFEPSKLSPRAKLLQLVRLVPFVERNYNLVELGPKGTGKSHVYSEFSPHGTLISGGEVTAAKLFVNNASKSIGLVGYWDVVAFDEFAGQKRVDKTLVDIMKNYMANKSFSRGTDTQTAEASMVFIGNTSRPVPTMLAHSDLFEALPESYHDAAYLDRIHHYLPGWEVEIIRRELFTSGYGFVVDYLAEALRHLRSLDFSDRYAGDFTLSEQISQRDRDGVRKTFSGLMKLIHPGGEADPAEIETLLRFAIEGRKRVKDQILRIDSTMDDVTFGYTDARGAWHDVATREELDYPRLYHRDVAVAVGDDADLGEAPSDSAGGRVPLGGTTVAAADGPYVEELFTGVIDVPDDSIGHSYANLLLPHLVGATKIEIIDPYIRAPYQMRNLYDLLLEVIGAKAAEDTVSVKLVTAEEKSSEDRNRAQLMGLLEIKNAVADGGVEFDVEFRPGIHDRQITTDTGWRIMLGRGLDIFQPYSGSGRFDLRHRFQEFRRARATTVTFIKTD</sequence>
<gene>
    <name evidence="4" type="primary">brxL</name>
    <name evidence="4" type="ORF">HF999_00900</name>
</gene>
<dbReference type="InterPro" id="IPR014061">
    <property type="entry name" value="BrxL-like"/>
</dbReference>
<organism evidence="4 5">
    <name type="scientific">Tsukamurella spumae</name>
    <dbReference type="NCBI Taxonomy" id="44753"/>
    <lineage>
        <taxon>Bacteria</taxon>
        <taxon>Bacillati</taxon>
        <taxon>Actinomycetota</taxon>
        <taxon>Actinomycetes</taxon>
        <taxon>Mycobacteriales</taxon>
        <taxon>Tsukamurellaceae</taxon>
        <taxon>Tsukamurella</taxon>
    </lineage>
</organism>
<dbReference type="Proteomes" id="UP000582646">
    <property type="component" value="Unassembled WGS sequence"/>
</dbReference>
<feature type="domain" description="BREX system Lon protease-like BrxL N-terminal" evidence="3">
    <location>
        <begin position="42"/>
        <end position="171"/>
    </location>
</feature>
<feature type="domain" description="MITD1 C-terminal phospholipase D-like" evidence="2">
    <location>
        <begin position="572"/>
        <end position="719"/>
    </location>
</feature>
<dbReference type="Pfam" id="PF16565">
    <property type="entry name" value="MIT_C"/>
    <property type="match status" value="1"/>
</dbReference>
<dbReference type="GO" id="GO:0006508">
    <property type="term" value="P:proteolysis"/>
    <property type="evidence" value="ECO:0007669"/>
    <property type="project" value="UniProtKB-KW"/>
</dbReference>
<dbReference type="InterPro" id="IPR038113">
    <property type="entry name" value="MITD1_C_sf"/>
</dbReference>
<evidence type="ECO:0000313" key="4">
    <source>
        <dbReference type="EMBL" id="NKY16940.1"/>
    </source>
</evidence>
<reference evidence="4 5" key="1">
    <citation type="submission" date="2020-04" db="EMBL/GenBank/DDBJ databases">
        <title>MicrobeNet Type strains.</title>
        <authorList>
            <person name="Nicholson A.C."/>
        </authorList>
    </citation>
    <scope>NUCLEOTIDE SEQUENCE [LARGE SCALE GENOMIC DNA]</scope>
    <source>
        <strain evidence="4 5">DSM 44113</strain>
    </source>
</reference>
<dbReference type="GO" id="GO:0008233">
    <property type="term" value="F:peptidase activity"/>
    <property type="evidence" value="ECO:0007669"/>
    <property type="project" value="UniProtKB-KW"/>
</dbReference>
<protein>
    <submittedName>
        <fullName evidence="4">BREX system Lon protease-like protein BrxL</fullName>
    </submittedName>
</protein>
<dbReference type="InterPro" id="IPR046838">
    <property type="entry name" value="BrxL_N"/>
</dbReference>
<evidence type="ECO:0000313" key="5">
    <source>
        <dbReference type="Proteomes" id="UP000582646"/>
    </source>
</evidence>
<dbReference type="AlphaFoldDB" id="A0A846WYU1"/>
<dbReference type="Pfam" id="PF13337">
    <property type="entry name" value="BrxL_ATPase"/>
    <property type="match status" value="1"/>
</dbReference>
<evidence type="ECO:0000259" key="2">
    <source>
        <dbReference type="Pfam" id="PF16565"/>
    </source>
</evidence>
<keyword evidence="5" id="KW-1185">Reference proteome</keyword>
<name>A0A846WYU1_9ACTN</name>
<dbReference type="Pfam" id="PF20442">
    <property type="entry name" value="BrxL_N"/>
    <property type="match status" value="1"/>
</dbReference>
<feature type="compositionally biased region" description="Basic and acidic residues" evidence="1">
    <location>
        <begin position="1"/>
        <end position="12"/>
    </location>
</feature>
<dbReference type="InterPro" id="IPR032341">
    <property type="entry name" value="MITD1_C"/>
</dbReference>
<proteinExistence type="predicted"/>
<accession>A0A846WYU1</accession>
<keyword evidence="4" id="KW-0378">Hydrolase</keyword>
<comment type="caution">
    <text evidence="4">The sequence shown here is derived from an EMBL/GenBank/DDBJ whole genome shotgun (WGS) entry which is preliminary data.</text>
</comment>